<dbReference type="InterPro" id="IPR000182">
    <property type="entry name" value="GNAT_dom"/>
</dbReference>
<keyword evidence="3" id="KW-1185">Reference proteome</keyword>
<dbReference type="Pfam" id="PF13527">
    <property type="entry name" value="Acetyltransf_9"/>
    <property type="match status" value="1"/>
</dbReference>
<dbReference type="EMBL" id="JBHUCZ010000010">
    <property type="protein sequence ID" value="MFD1568252.1"/>
    <property type="molecule type" value="Genomic_DNA"/>
</dbReference>
<dbReference type="AlphaFoldDB" id="A0ABD6BTA1"/>
<name>A0ABD6BTA1_9EURY</name>
<sequence>MATSTTPFEAEEYAVRLYAPSDFEDVRSLYEAVFDKTRSREWFEWRYDTPYVDDPQVIVAERAGTVVGAEPFITFRVETGAGTELAVQPADAMVHPDHRRQGLLTRMTEFALDYYAARAPAFVFNFPNQQAVDAYRKLGWREVPAVTTEFRVQNPGRFLPTGHSSVGRAVESGARTVSSALYAPFEYRGDREGITVDRHDEVPGATLAALYERDVPTGLHARRDAGFFEWRLGNPNWSATTYVASRDGDPVAAIVAVTEGTNGCTFTKVMEALPMGGASVEGELGRLLAEVCHDHGESDVIKMAHGTVPRSVSRSLGFLRGDRPPLRWATSASTMVVRPLDADGEEWTVGGRELTDWEDWEITYSEQDTAY</sequence>
<dbReference type="Proteomes" id="UP001597139">
    <property type="component" value="Unassembled WGS sequence"/>
</dbReference>
<keyword evidence="2" id="KW-0808">Transferase</keyword>
<organism evidence="2 3">
    <name type="scientific">Halolamina litorea</name>
    <dbReference type="NCBI Taxonomy" id="1515593"/>
    <lineage>
        <taxon>Archaea</taxon>
        <taxon>Methanobacteriati</taxon>
        <taxon>Methanobacteriota</taxon>
        <taxon>Stenosarchaea group</taxon>
        <taxon>Halobacteria</taxon>
        <taxon>Halobacteriales</taxon>
        <taxon>Haloferacaceae</taxon>
    </lineage>
</organism>
<dbReference type="RefSeq" id="WP_267647741.1">
    <property type="nucleotide sequence ID" value="NZ_JANHGR010000002.1"/>
</dbReference>
<comment type="caution">
    <text evidence="2">The sequence shown here is derived from an EMBL/GenBank/DDBJ whole genome shotgun (WGS) entry which is preliminary data.</text>
</comment>
<dbReference type="InterPro" id="IPR016181">
    <property type="entry name" value="Acyl_CoA_acyltransferase"/>
</dbReference>
<reference evidence="2 3" key="1">
    <citation type="journal article" date="2019" name="Int. J. Syst. Evol. Microbiol.">
        <title>The Global Catalogue of Microorganisms (GCM) 10K type strain sequencing project: providing services to taxonomists for standard genome sequencing and annotation.</title>
        <authorList>
            <consortium name="The Broad Institute Genomics Platform"/>
            <consortium name="The Broad Institute Genome Sequencing Center for Infectious Disease"/>
            <person name="Wu L."/>
            <person name="Ma J."/>
        </authorList>
    </citation>
    <scope>NUCLEOTIDE SEQUENCE [LARGE SCALE GENOMIC DNA]</scope>
    <source>
        <strain evidence="2 3">CGMCC 1.12859</strain>
    </source>
</reference>
<dbReference type="SUPFAM" id="SSF55729">
    <property type="entry name" value="Acyl-CoA N-acyltransferases (Nat)"/>
    <property type="match status" value="1"/>
</dbReference>
<evidence type="ECO:0000259" key="1">
    <source>
        <dbReference type="PROSITE" id="PS51186"/>
    </source>
</evidence>
<accession>A0ABD6BTA1</accession>
<protein>
    <submittedName>
        <fullName evidence="2">GNAT family N-acetyltransferase</fullName>
        <ecNumber evidence="2">2.3.1.-</ecNumber>
    </submittedName>
</protein>
<gene>
    <name evidence="2" type="ORF">ACFSAU_12195</name>
</gene>
<dbReference type="EC" id="2.3.1.-" evidence="2"/>
<dbReference type="Gene3D" id="3.40.630.30">
    <property type="match status" value="1"/>
</dbReference>
<keyword evidence="2" id="KW-0012">Acyltransferase</keyword>
<proteinExistence type="predicted"/>
<evidence type="ECO:0000313" key="3">
    <source>
        <dbReference type="Proteomes" id="UP001597139"/>
    </source>
</evidence>
<dbReference type="CDD" id="cd04301">
    <property type="entry name" value="NAT_SF"/>
    <property type="match status" value="1"/>
</dbReference>
<feature type="domain" description="N-acetyltransferase" evidence="1">
    <location>
        <begin position="13"/>
        <end position="160"/>
    </location>
</feature>
<dbReference type="PROSITE" id="PS51186">
    <property type="entry name" value="GNAT"/>
    <property type="match status" value="1"/>
</dbReference>
<dbReference type="GO" id="GO:0016746">
    <property type="term" value="F:acyltransferase activity"/>
    <property type="evidence" value="ECO:0007669"/>
    <property type="project" value="UniProtKB-KW"/>
</dbReference>
<evidence type="ECO:0000313" key="2">
    <source>
        <dbReference type="EMBL" id="MFD1568252.1"/>
    </source>
</evidence>